<comment type="caution">
    <text evidence="2">The sequence shown here is derived from an EMBL/GenBank/DDBJ whole genome shotgun (WGS) entry which is preliminary data.</text>
</comment>
<keyword evidence="3" id="KW-1185">Reference proteome</keyword>
<dbReference type="EMBL" id="PDUG01000003">
    <property type="protein sequence ID" value="PIC40326.1"/>
    <property type="molecule type" value="Genomic_DNA"/>
</dbReference>
<proteinExistence type="predicted"/>
<dbReference type="Proteomes" id="UP000230233">
    <property type="component" value="Chromosome III"/>
</dbReference>
<dbReference type="AlphaFoldDB" id="A0A2G5UM54"/>
<accession>A0A2G5UM54</accession>
<organism evidence="2 3">
    <name type="scientific">Caenorhabditis nigoni</name>
    <dbReference type="NCBI Taxonomy" id="1611254"/>
    <lineage>
        <taxon>Eukaryota</taxon>
        <taxon>Metazoa</taxon>
        <taxon>Ecdysozoa</taxon>
        <taxon>Nematoda</taxon>
        <taxon>Chromadorea</taxon>
        <taxon>Rhabditida</taxon>
        <taxon>Rhabditina</taxon>
        <taxon>Rhabditomorpha</taxon>
        <taxon>Rhabditoidea</taxon>
        <taxon>Rhabditidae</taxon>
        <taxon>Peloderinae</taxon>
        <taxon>Caenorhabditis</taxon>
    </lineage>
</organism>
<dbReference type="OrthoDB" id="5879046at2759"/>
<protein>
    <submittedName>
        <fullName evidence="2">Uncharacterized protein</fullName>
    </submittedName>
</protein>
<evidence type="ECO:0000256" key="1">
    <source>
        <dbReference type="SAM" id="SignalP"/>
    </source>
</evidence>
<feature type="chain" id="PRO_5013673874" evidence="1">
    <location>
        <begin position="19"/>
        <end position="542"/>
    </location>
</feature>
<evidence type="ECO:0000313" key="3">
    <source>
        <dbReference type="Proteomes" id="UP000230233"/>
    </source>
</evidence>
<gene>
    <name evidence="2" type="primary">Cnig_chr_III.g11709</name>
    <name evidence="2" type="ORF">B9Z55_011709</name>
</gene>
<sequence>MILWNTLFHLAWLGVASADWASTQQACSHGNDMYQDKVLKIRNPDGNVTVWDVNETIELEQESGVLLISVAPNTILELNYVDTEALSVVVGDIYSHVYGRAIKVFYETRNFCDEDHTRGVRYIHFQMMNSLRNTSDELVLRYEHICGSLTQRNPSLAISWKKDGNCPGPLSETFTDGRNLILSSYYLSRNIQVTERTVREGLRGSVAVMMSGNPQGNFTCKGMDDTIFRVLDHTKTVRLNGLTWFLINFEALKSGSTQLELIGKGRFLMNVTVVPGFEDQWKHSILQQVKLDEGEPNFVNALVYDPIAKKFWEFGRSDFDMQNLTIQRDMKETDEIVFVFRGNKAPIELIITYGANHQYSTWTYEMSNHAVTVPYKNLQSLNALGFSTGDQWITVHVPSLPADENLITLHISPADSPKPPSESTPDSGKFEISEVSTYELKENVTEEVVPNAKGIYQIYRNGTDFGMIFMIGGNRNGLNARFADLKNNYLDWKLAPNQTKTQMVFKGGAGPHKLTLKNEGTGEKKEYNFEMFLGGKSFLHVD</sequence>
<evidence type="ECO:0000313" key="2">
    <source>
        <dbReference type="EMBL" id="PIC40326.1"/>
    </source>
</evidence>
<reference evidence="3" key="1">
    <citation type="submission" date="2017-10" db="EMBL/GenBank/DDBJ databases">
        <title>Rapid genome shrinkage in a self-fertile nematode reveals novel sperm competition proteins.</title>
        <authorList>
            <person name="Yin D."/>
            <person name="Schwarz E.M."/>
            <person name="Thomas C.G."/>
            <person name="Felde R.L."/>
            <person name="Korf I.F."/>
            <person name="Cutter A.D."/>
            <person name="Schartner C.M."/>
            <person name="Ralston E.J."/>
            <person name="Meyer B.J."/>
            <person name="Haag E.S."/>
        </authorList>
    </citation>
    <scope>NUCLEOTIDE SEQUENCE [LARGE SCALE GENOMIC DNA]</scope>
    <source>
        <strain evidence="3">JU1422</strain>
    </source>
</reference>
<name>A0A2G5UM54_9PELO</name>
<feature type="signal peptide" evidence="1">
    <location>
        <begin position="1"/>
        <end position="18"/>
    </location>
</feature>
<keyword evidence="1" id="KW-0732">Signal</keyword>